<accession>A0ABP9FDV0</accession>
<keyword evidence="1" id="KW-0732">Signal</keyword>
<keyword evidence="3" id="KW-1185">Reference proteome</keyword>
<comment type="caution">
    <text evidence="2">The sequence shown here is derived from an EMBL/GenBank/DDBJ whole genome shotgun (WGS) entry which is preliminary data.</text>
</comment>
<dbReference type="RefSeq" id="WP_345274585.1">
    <property type="nucleotide sequence ID" value="NZ_BAABJH010000006.1"/>
</dbReference>
<feature type="signal peptide" evidence="1">
    <location>
        <begin position="1"/>
        <end position="21"/>
    </location>
</feature>
<evidence type="ECO:0000313" key="3">
    <source>
        <dbReference type="Proteomes" id="UP001500433"/>
    </source>
</evidence>
<sequence>MNTIKTLALAILITFSSQVSANTSSPIKDLKTDYISINNSAKELKLVSEQIKSLLKNSEITVYDDIIVNIKFKLNQNNKIIVISNDSKNHEISKFIKTRLNLKKLSVSKESNYKFYAIPVKFVSTVD</sequence>
<name>A0ABP9FDV0_9FLAO</name>
<dbReference type="EMBL" id="BAABJH010000006">
    <property type="protein sequence ID" value="GAA4899454.1"/>
    <property type="molecule type" value="Genomic_DNA"/>
</dbReference>
<evidence type="ECO:0008006" key="4">
    <source>
        <dbReference type="Google" id="ProtNLM"/>
    </source>
</evidence>
<evidence type="ECO:0000313" key="2">
    <source>
        <dbReference type="EMBL" id="GAA4899454.1"/>
    </source>
</evidence>
<feature type="chain" id="PRO_5045516813" description="TonB C-terminal domain-containing protein" evidence="1">
    <location>
        <begin position="22"/>
        <end position="127"/>
    </location>
</feature>
<protein>
    <recommendedName>
        <fullName evidence="4">TonB C-terminal domain-containing protein</fullName>
    </recommendedName>
</protein>
<organism evidence="2 3">
    <name type="scientific">Flaviramulus aquimarinus</name>
    <dbReference type="NCBI Taxonomy" id="1170456"/>
    <lineage>
        <taxon>Bacteria</taxon>
        <taxon>Pseudomonadati</taxon>
        <taxon>Bacteroidota</taxon>
        <taxon>Flavobacteriia</taxon>
        <taxon>Flavobacteriales</taxon>
        <taxon>Flavobacteriaceae</taxon>
        <taxon>Flaviramulus</taxon>
    </lineage>
</organism>
<dbReference type="Proteomes" id="UP001500433">
    <property type="component" value="Unassembled WGS sequence"/>
</dbReference>
<proteinExistence type="predicted"/>
<evidence type="ECO:0000256" key="1">
    <source>
        <dbReference type="SAM" id="SignalP"/>
    </source>
</evidence>
<gene>
    <name evidence="2" type="ORF">GCM10023311_25940</name>
</gene>
<reference evidence="3" key="1">
    <citation type="journal article" date="2019" name="Int. J. Syst. Evol. Microbiol.">
        <title>The Global Catalogue of Microorganisms (GCM) 10K type strain sequencing project: providing services to taxonomists for standard genome sequencing and annotation.</title>
        <authorList>
            <consortium name="The Broad Institute Genomics Platform"/>
            <consortium name="The Broad Institute Genome Sequencing Center for Infectious Disease"/>
            <person name="Wu L."/>
            <person name="Ma J."/>
        </authorList>
    </citation>
    <scope>NUCLEOTIDE SEQUENCE [LARGE SCALE GENOMIC DNA]</scope>
    <source>
        <strain evidence="3">JCM 18274</strain>
    </source>
</reference>